<accession>A0A9X9M8Y0</accession>
<protein>
    <submittedName>
        <fullName evidence="1">Uncharacterized protein</fullName>
    </submittedName>
</protein>
<comment type="caution">
    <text evidence="1">The sequence shown here is derived from an EMBL/GenBank/DDBJ whole genome shotgun (WGS) entry which is preliminary data.</text>
</comment>
<reference evidence="1 2" key="1">
    <citation type="submission" date="2018-10" db="EMBL/GenBank/DDBJ databases">
        <authorList>
            <person name="Ekblom R."/>
            <person name="Jareborg N."/>
        </authorList>
    </citation>
    <scope>NUCLEOTIDE SEQUENCE [LARGE SCALE GENOMIC DNA]</scope>
    <source>
        <tissue evidence="1">Muscle</tissue>
    </source>
</reference>
<evidence type="ECO:0000313" key="1">
    <source>
        <dbReference type="EMBL" id="VCX39504.1"/>
    </source>
</evidence>
<sequence>MPCKTKRHIPLSQLMKAQCEDRVCQWGRSVGQLMGSQSMKQTRLCSEVEDEYN</sequence>
<dbReference type="EMBL" id="CYRY02044529">
    <property type="protein sequence ID" value="VCX39504.1"/>
    <property type="molecule type" value="Genomic_DNA"/>
</dbReference>
<organism evidence="1 2">
    <name type="scientific">Gulo gulo</name>
    <name type="common">Wolverine</name>
    <name type="synonym">Gluton</name>
    <dbReference type="NCBI Taxonomy" id="48420"/>
    <lineage>
        <taxon>Eukaryota</taxon>
        <taxon>Metazoa</taxon>
        <taxon>Chordata</taxon>
        <taxon>Craniata</taxon>
        <taxon>Vertebrata</taxon>
        <taxon>Euteleostomi</taxon>
        <taxon>Mammalia</taxon>
        <taxon>Eutheria</taxon>
        <taxon>Laurasiatheria</taxon>
        <taxon>Carnivora</taxon>
        <taxon>Caniformia</taxon>
        <taxon>Musteloidea</taxon>
        <taxon>Mustelidae</taxon>
        <taxon>Guloninae</taxon>
        <taxon>Gulo</taxon>
    </lineage>
</organism>
<dbReference type="Proteomes" id="UP000269945">
    <property type="component" value="Unassembled WGS sequence"/>
</dbReference>
<gene>
    <name evidence="1" type="ORF">BN2614_LOCUS5</name>
</gene>
<name>A0A9X9M8Y0_GULGU</name>
<dbReference type="AlphaFoldDB" id="A0A9X9M8Y0"/>
<keyword evidence="2" id="KW-1185">Reference proteome</keyword>
<evidence type="ECO:0000313" key="2">
    <source>
        <dbReference type="Proteomes" id="UP000269945"/>
    </source>
</evidence>
<proteinExistence type="predicted"/>